<dbReference type="InterPro" id="IPR019191">
    <property type="entry name" value="Essential_protein_Yae1_N"/>
</dbReference>
<dbReference type="PANTHER" id="PTHR28532">
    <property type="entry name" value="GEO13458P1"/>
    <property type="match status" value="1"/>
</dbReference>
<proteinExistence type="inferred from homology"/>
<evidence type="ECO:0000259" key="3">
    <source>
        <dbReference type="Pfam" id="PF09811"/>
    </source>
</evidence>
<dbReference type="OMA" id="FKQVCSM"/>
<dbReference type="Pfam" id="PF09811">
    <property type="entry name" value="Yae1_N"/>
    <property type="match status" value="1"/>
</dbReference>
<organism evidence="4 5">
    <name type="scientific">Serendipita indica (strain DSM 11827)</name>
    <name type="common">Root endophyte fungus</name>
    <name type="synonym">Piriformospora indica</name>
    <dbReference type="NCBI Taxonomy" id="1109443"/>
    <lineage>
        <taxon>Eukaryota</taxon>
        <taxon>Fungi</taxon>
        <taxon>Dikarya</taxon>
        <taxon>Basidiomycota</taxon>
        <taxon>Agaricomycotina</taxon>
        <taxon>Agaricomycetes</taxon>
        <taxon>Sebacinales</taxon>
        <taxon>Serendipitaceae</taxon>
        <taxon>Serendipita</taxon>
    </lineage>
</organism>
<comment type="caution">
    <text evidence="4">The sequence shown here is derived from an EMBL/GenBank/DDBJ whole genome shotgun (WGS) entry which is preliminary data.</text>
</comment>
<feature type="region of interest" description="Disordered" evidence="2">
    <location>
        <begin position="135"/>
        <end position="164"/>
    </location>
</feature>
<comment type="similarity">
    <text evidence="1">Belongs to the LTO1 family.</text>
</comment>
<dbReference type="InParanoid" id="G4T8U9"/>
<dbReference type="HOGENOM" id="CLU_093191_1_1_1"/>
<dbReference type="InterPro" id="IPR052436">
    <property type="entry name" value="LTO1_adapter"/>
</dbReference>
<evidence type="ECO:0000256" key="2">
    <source>
        <dbReference type="SAM" id="MobiDB-lite"/>
    </source>
</evidence>
<dbReference type="Proteomes" id="UP000007148">
    <property type="component" value="Unassembled WGS sequence"/>
</dbReference>
<feature type="domain" description="Essential protein Yae1 N-terminal" evidence="3">
    <location>
        <begin position="19"/>
        <end position="57"/>
    </location>
</feature>
<gene>
    <name evidence="4" type="ORF">PIIN_01575</name>
</gene>
<dbReference type="eggNOG" id="KOG4595">
    <property type="taxonomic scope" value="Eukaryota"/>
</dbReference>
<evidence type="ECO:0000313" key="4">
    <source>
        <dbReference type="EMBL" id="CCA67751.1"/>
    </source>
</evidence>
<dbReference type="OrthoDB" id="48036at2759"/>
<evidence type="ECO:0000256" key="1">
    <source>
        <dbReference type="ARBA" id="ARBA00038090"/>
    </source>
</evidence>
<dbReference type="AlphaFoldDB" id="G4T8U9"/>
<sequence length="178" mass="19977">MDVDLGDLVDLEQQFYDIGYKEGVNHGREHGLIEGRMLGKEKGFEIWEELGFYLGFAAVWLQILRSQSDSESRSVGHISHLLELIRAFPMHNPSKDHELNDFDIIGSLNRIRGRYKAVCASLGVKPRLISSNLQSKAADNEAPSLPDISQEDQESTNKPRVWSFMEAAKKAGTDGLSF</sequence>
<dbReference type="EMBL" id="CAFZ01000019">
    <property type="protein sequence ID" value="CCA67751.1"/>
    <property type="molecule type" value="Genomic_DNA"/>
</dbReference>
<reference evidence="4 5" key="1">
    <citation type="journal article" date="2011" name="PLoS Pathog.">
        <title>Endophytic Life Strategies Decoded by Genome and Transcriptome Analyses of the Mutualistic Root Symbiont Piriformospora indica.</title>
        <authorList>
            <person name="Zuccaro A."/>
            <person name="Lahrmann U."/>
            <person name="Guldener U."/>
            <person name="Langen G."/>
            <person name="Pfiffi S."/>
            <person name="Biedenkopf D."/>
            <person name="Wong P."/>
            <person name="Samans B."/>
            <person name="Grimm C."/>
            <person name="Basiewicz M."/>
            <person name="Murat C."/>
            <person name="Martin F."/>
            <person name="Kogel K.H."/>
        </authorList>
    </citation>
    <scope>NUCLEOTIDE SEQUENCE [LARGE SCALE GENOMIC DNA]</scope>
    <source>
        <strain evidence="4 5">DSM 11827</strain>
    </source>
</reference>
<keyword evidence="5" id="KW-1185">Reference proteome</keyword>
<dbReference type="PANTHER" id="PTHR28532:SF1">
    <property type="entry name" value="ORAL CANCER OVEREXPRESSED 1"/>
    <property type="match status" value="1"/>
</dbReference>
<name>G4T8U9_SERID</name>
<evidence type="ECO:0000313" key="5">
    <source>
        <dbReference type="Proteomes" id="UP000007148"/>
    </source>
</evidence>
<protein>
    <recommendedName>
        <fullName evidence="3">Essential protein Yae1 N-terminal domain-containing protein</fullName>
    </recommendedName>
</protein>
<accession>G4T8U9</accession>
<dbReference type="STRING" id="1109443.G4T8U9"/>